<reference evidence="1 2" key="1">
    <citation type="submission" date="2018-04" db="EMBL/GenBank/DDBJ databases">
        <title>The genome of golden apple snail Pomacea canaliculata provides insight into stress tolerance and invasive adaptation.</title>
        <authorList>
            <person name="Liu C."/>
            <person name="Liu B."/>
            <person name="Ren Y."/>
            <person name="Zhang Y."/>
            <person name="Wang H."/>
            <person name="Li S."/>
            <person name="Jiang F."/>
            <person name="Yin L."/>
            <person name="Zhang G."/>
            <person name="Qian W."/>
            <person name="Fan W."/>
        </authorList>
    </citation>
    <scope>NUCLEOTIDE SEQUENCE [LARGE SCALE GENOMIC DNA]</scope>
    <source>
        <strain evidence="1">SZHN2017</strain>
        <tissue evidence="1">Muscle</tissue>
    </source>
</reference>
<evidence type="ECO:0000313" key="1">
    <source>
        <dbReference type="EMBL" id="PVD24529.1"/>
    </source>
</evidence>
<sequence length="170" mass="18347">MLVGAVSWPYELCTKKKNFSHDAAVTRTSAASAGVAVAGRCENKNIASGPPLSTFHPERNPVLIAVLPVLGLYVSDGVDLILTVVEEELVGRGLCLSSQQGHQALAVHDAVAWQRHVQQVSDGGGDVHLTDRFVDDLACGQYQAPGKLPLETLEIWFRKKDVYFKCGGIH</sequence>
<protein>
    <submittedName>
        <fullName evidence="1">Uncharacterized protein</fullName>
    </submittedName>
</protein>
<keyword evidence="2" id="KW-1185">Reference proteome</keyword>
<comment type="caution">
    <text evidence="1">The sequence shown here is derived from an EMBL/GenBank/DDBJ whole genome shotgun (WGS) entry which is preliminary data.</text>
</comment>
<organism evidence="1 2">
    <name type="scientific">Pomacea canaliculata</name>
    <name type="common">Golden apple snail</name>
    <dbReference type="NCBI Taxonomy" id="400727"/>
    <lineage>
        <taxon>Eukaryota</taxon>
        <taxon>Metazoa</taxon>
        <taxon>Spiralia</taxon>
        <taxon>Lophotrochozoa</taxon>
        <taxon>Mollusca</taxon>
        <taxon>Gastropoda</taxon>
        <taxon>Caenogastropoda</taxon>
        <taxon>Architaenioglossa</taxon>
        <taxon>Ampullarioidea</taxon>
        <taxon>Ampullariidae</taxon>
        <taxon>Pomacea</taxon>
    </lineage>
</organism>
<dbReference type="Proteomes" id="UP000245119">
    <property type="component" value="Linkage Group LG9"/>
</dbReference>
<dbReference type="AlphaFoldDB" id="A0A2T7NTN5"/>
<name>A0A2T7NTN5_POMCA</name>
<gene>
    <name evidence="1" type="ORF">C0Q70_15012</name>
</gene>
<proteinExistence type="predicted"/>
<accession>A0A2T7NTN5</accession>
<dbReference type="EMBL" id="PZQS01000009">
    <property type="protein sequence ID" value="PVD24529.1"/>
    <property type="molecule type" value="Genomic_DNA"/>
</dbReference>
<evidence type="ECO:0000313" key="2">
    <source>
        <dbReference type="Proteomes" id="UP000245119"/>
    </source>
</evidence>